<proteinExistence type="predicted"/>
<organism evidence="2">
    <name type="scientific">Candidatus Kentrum sp. FW</name>
    <dbReference type="NCBI Taxonomy" id="2126338"/>
    <lineage>
        <taxon>Bacteria</taxon>
        <taxon>Pseudomonadati</taxon>
        <taxon>Pseudomonadota</taxon>
        <taxon>Gammaproteobacteria</taxon>
        <taxon>Candidatus Kentrum</taxon>
    </lineage>
</organism>
<name>A0A450TM07_9GAMM</name>
<keyword evidence="1" id="KW-0812">Transmembrane</keyword>
<evidence type="ECO:0000256" key="1">
    <source>
        <dbReference type="SAM" id="Phobius"/>
    </source>
</evidence>
<evidence type="ECO:0000313" key="2">
    <source>
        <dbReference type="EMBL" id="VFJ68799.1"/>
    </source>
</evidence>
<feature type="transmembrane region" description="Helical" evidence="1">
    <location>
        <begin position="78"/>
        <end position="96"/>
    </location>
</feature>
<dbReference type="AlphaFoldDB" id="A0A450TM07"/>
<reference evidence="2" key="1">
    <citation type="submission" date="2019-02" db="EMBL/GenBank/DDBJ databases">
        <authorList>
            <person name="Gruber-Vodicka R. H."/>
            <person name="Seah K. B. B."/>
        </authorList>
    </citation>
    <scope>NUCLEOTIDE SEQUENCE</scope>
    <source>
        <strain evidence="2">BECK_BZ131</strain>
    </source>
</reference>
<accession>A0A450TM07</accession>
<keyword evidence="1" id="KW-0472">Membrane</keyword>
<sequence length="98" mass="11218">MIERENSVFEQWIEDEAKRVSSKLEAGEPLTRDDNLLVAFREQSNSVSELHQKVDKLSEVRIEDMKSVYRTINQQWKMIYTIGLIAGVIGAIATLYSG</sequence>
<dbReference type="EMBL" id="CAADFE010000016">
    <property type="protein sequence ID" value="VFJ68799.1"/>
    <property type="molecule type" value="Genomic_DNA"/>
</dbReference>
<gene>
    <name evidence="2" type="ORF">BECKFW1821C_GA0114237_101614</name>
</gene>
<keyword evidence="1" id="KW-1133">Transmembrane helix</keyword>
<protein>
    <submittedName>
        <fullName evidence="2">Uncharacterized protein</fullName>
    </submittedName>
</protein>